<feature type="region of interest" description="Disordered" evidence="1">
    <location>
        <begin position="139"/>
        <end position="230"/>
    </location>
</feature>
<evidence type="ECO:0000313" key="2">
    <source>
        <dbReference type="EMBL" id="KAG5642107.1"/>
    </source>
</evidence>
<protein>
    <submittedName>
        <fullName evidence="2">Uncharacterized protein</fullName>
    </submittedName>
</protein>
<sequence length="322" mass="33861">MAVAEFLENVDLAALGLGDSDKVLSAADLTPIPVNRSPIADVTPLAGVDGVPGSLRDRVEQANKIITDVVDSSFGMLRSLLPTSTPTLPHTIPHVDGAQSSAPSNASKAGFGLLRRERGFSIRSITNITAALPINRGVKASGEESGQQLITVSRPSSVRSALGGKGETEGEESGTEDDSAAETGTDDEEDEGDDGNDGASATGDARSIRSFESMMSAKNSKGKKGRLGMRTRKSLTDRLAHMSSLAGLKSQSSAGLAPPTARPHSPAFSRPQTPDVHLHLAPPIQRFVDCQIGDLKLSEVGELLRDYRRLVEGIRAVKGFDE</sequence>
<keyword evidence="3" id="KW-1185">Reference proteome</keyword>
<dbReference type="Proteomes" id="UP000775547">
    <property type="component" value="Unassembled WGS sequence"/>
</dbReference>
<feature type="compositionally biased region" description="Polar residues" evidence="1">
    <location>
        <begin position="144"/>
        <end position="159"/>
    </location>
</feature>
<proteinExistence type="predicted"/>
<feature type="region of interest" description="Disordered" evidence="1">
    <location>
        <begin position="248"/>
        <end position="273"/>
    </location>
</feature>
<dbReference type="OrthoDB" id="10264848at2759"/>
<name>A0A9P7G0Z5_9AGAR</name>
<reference evidence="2" key="1">
    <citation type="submission" date="2020-07" db="EMBL/GenBank/DDBJ databases">
        <authorList>
            <person name="Nieuwenhuis M."/>
            <person name="Van De Peppel L.J.J."/>
        </authorList>
    </citation>
    <scope>NUCLEOTIDE SEQUENCE</scope>
    <source>
        <strain evidence="2">AP01</strain>
        <tissue evidence="2">Mycelium</tissue>
    </source>
</reference>
<reference evidence="2" key="2">
    <citation type="submission" date="2021-10" db="EMBL/GenBank/DDBJ databases">
        <title>Phylogenomics reveals ancestral predisposition of the termite-cultivated fungus Termitomyces towards a domesticated lifestyle.</title>
        <authorList>
            <person name="Auxier B."/>
            <person name="Grum-Grzhimaylo A."/>
            <person name="Cardenas M.E."/>
            <person name="Lodge J.D."/>
            <person name="Laessoe T."/>
            <person name="Pedersen O."/>
            <person name="Smith M.E."/>
            <person name="Kuyper T.W."/>
            <person name="Franco-Molano E.A."/>
            <person name="Baroni T.J."/>
            <person name="Aanen D.K."/>
        </authorList>
    </citation>
    <scope>NUCLEOTIDE SEQUENCE</scope>
    <source>
        <strain evidence="2">AP01</strain>
        <tissue evidence="2">Mycelium</tissue>
    </source>
</reference>
<feature type="compositionally biased region" description="Acidic residues" evidence="1">
    <location>
        <begin position="169"/>
        <end position="196"/>
    </location>
</feature>
<accession>A0A9P7G0Z5</accession>
<comment type="caution">
    <text evidence="2">The sequence shown here is derived from an EMBL/GenBank/DDBJ whole genome shotgun (WGS) entry which is preliminary data.</text>
</comment>
<gene>
    <name evidence="2" type="ORF">DXG03_003606</name>
</gene>
<dbReference type="EMBL" id="JABCKV010000216">
    <property type="protein sequence ID" value="KAG5642107.1"/>
    <property type="molecule type" value="Genomic_DNA"/>
</dbReference>
<organism evidence="2 3">
    <name type="scientific">Asterophora parasitica</name>
    <dbReference type="NCBI Taxonomy" id="117018"/>
    <lineage>
        <taxon>Eukaryota</taxon>
        <taxon>Fungi</taxon>
        <taxon>Dikarya</taxon>
        <taxon>Basidiomycota</taxon>
        <taxon>Agaricomycotina</taxon>
        <taxon>Agaricomycetes</taxon>
        <taxon>Agaricomycetidae</taxon>
        <taxon>Agaricales</taxon>
        <taxon>Tricholomatineae</taxon>
        <taxon>Lyophyllaceae</taxon>
        <taxon>Asterophora</taxon>
    </lineage>
</organism>
<feature type="compositionally biased region" description="Basic residues" evidence="1">
    <location>
        <begin position="220"/>
        <end position="230"/>
    </location>
</feature>
<evidence type="ECO:0000256" key="1">
    <source>
        <dbReference type="SAM" id="MobiDB-lite"/>
    </source>
</evidence>
<evidence type="ECO:0000313" key="3">
    <source>
        <dbReference type="Proteomes" id="UP000775547"/>
    </source>
</evidence>
<dbReference type="AlphaFoldDB" id="A0A9P7G0Z5"/>